<accession>A0A6A7AKZ7</accession>
<name>A0A6A7AKZ7_9PLEO</name>
<evidence type="ECO:0000256" key="1">
    <source>
        <dbReference type="SAM" id="MobiDB-lite"/>
    </source>
</evidence>
<evidence type="ECO:0000313" key="3">
    <source>
        <dbReference type="EMBL" id="KAF2833951.1"/>
    </source>
</evidence>
<organism evidence="3 4">
    <name type="scientific">Ophiobolus disseminans</name>
    <dbReference type="NCBI Taxonomy" id="1469910"/>
    <lineage>
        <taxon>Eukaryota</taxon>
        <taxon>Fungi</taxon>
        <taxon>Dikarya</taxon>
        <taxon>Ascomycota</taxon>
        <taxon>Pezizomycotina</taxon>
        <taxon>Dothideomycetes</taxon>
        <taxon>Pleosporomycetidae</taxon>
        <taxon>Pleosporales</taxon>
        <taxon>Pleosporineae</taxon>
        <taxon>Phaeosphaeriaceae</taxon>
        <taxon>Ophiobolus</taxon>
    </lineage>
</organism>
<sequence>MRFSLIAPLAFAITALAAPVDECEFLKPLSILEGAQIFCANRHPTTAEAVAPVADKPKTNAKRFTADNERVVRILGGMPEARQKVFCACYPAVATTSVSVSVSATPSASASASSVPTPSVASSVVASATSTPTA</sequence>
<evidence type="ECO:0000256" key="2">
    <source>
        <dbReference type="SAM" id="SignalP"/>
    </source>
</evidence>
<dbReference type="Proteomes" id="UP000799424">
    <property type="component" value="Unassembled WGS sequence"/>
</dbReference>
<dbReference type="AlphaFoldDB" id="A0A6A7AKZ7"/>
<protein>
    <submittedName>
        <fullName evidence="3">Uncharacterized protein</fullName>
    </submittedName>
</protein>
<keyword evidence="2" id="KW-0732">Signal</keyword>
<dbReference type="OrthoDB" id="3785216at2759"/>
<dbReference type="EMBL" id="MU006216">
    <property type="protein sequence ID" value="KAF2833951.1"/>
    <property type="molecule type" value="Genomic_DNA"/>
</dbReference>
<feature type="region of interest" description="Disordered" evidence="1">
    <location>
        <begin position="108"/>
        <end position="134"/>
    </location>
</feature>
<gene>
    <name evidence="3" type="ORF">CC86DRAFT_312154</name>
</gene>
<reference evidence="3" key="1">
    <citation type="journal article" date="2020" name="Stud. Mycol.">
        <title>101 Dothideomycetes genomes: a test case for predicting lifestyles and emergence of pathogens.</title>
        <authorList>
            <person name="Haridas S."/>
            <person name="Albert R."/>
            <person name="Binder M."/>
            <person name="Bloem J."/>
            <person name="Labutti K."/>
            <person name="Salamov A."/>
            <person name="Andreopoulos B."/>
            <person name="Baker S."/>
            <person name="Barry K."/>
            <person name="Bills G."/>
            <person name="Bluhm B."/>
            <person name="Cannon C."/>
            <person name="Castanera R."/>
            <person name="Culley D."/>
            <person name="Daum C."/>
            <person name="Ezra D."/>
            <person name="Gonzalez J."/>
            <person name="Henrissat B."/>
            <person name="Kuo A."/>
            <person name="Liang C."/>
            <person name="Lipzen A."/>
            <person name="Lutzoni F."/>
            <person name="Magnuson J."/>
            <person name="Mondo S."/>
            <person name="Nolan M."/>
            <person name="Ohm R."/>
            <person name="Pangilinan J."/>
            <person name="Park H.-J."/>
            <person name="Ramirez L."/>
            <person name="Alfaro M."/>
            <person name="Sun H."/>
            <person name="Tritt A."/>
            <person name="Yoshinaga Y."/>
            <person name="Zwiers L.-H."/>
            <person name="Turgeon B."/>
            <person name="Goodwin S."/>
            <person name="Spatafora J."/>
            <person name="Crous P."/>
            <person name="Grigoriev I."/>
        </authorList>
    </citation>
    <scope>NUCLEOTIDE SEQUENCE</scope>
    <source>
        <strain evidence="3">CBS 113818</strain>
    </source>
</reference>
<proteinExistence type="predicted"/>
<keyword evidence="4" id="KW-1185">Reference proteome</keyword>
<evidence type="ECO:0000313" key="4">
    <source>
        <dbReference type="Proteomes" id="UP000799424"/>
    </source>
</evidence>
<feature type="signal peptide" evidence="2">
    <location>
        <begin position="1"/>
        <end position="17"/>
    </location>
</feature>
<feature type="chain" id="PRO_5025693053" evidence="2">
    <location>
        <begin position="18"/>
        <end position="134"/>
    </location>
</feature>